<accession>A0A0V7ZZ84</accession>
<organism evidence="13 14">
    <name type="scientific">Mastigocoleus testarum BC008</name>
    <dbReference type="NCBI Taxonomy" id="371196"/>
    <lineage>
        <taxon>Bacteria</taxon>
        <taxon>Bacillati</taxon>
        <taxon>Cyanobacteriota</taxon>
        <taxon>Cyanophyceae</taxon>
        <taxon>Nostocales</taxon>
        <taxon>Hapalosiphonaceae</taxon>
        <taxon>Mastigocoleus</taxon>
    </lineage>
</organism>
<protein>
    <submittedName>
        <fullName evidence="13">Potassium transporter</fullName>
    </submittedName>
</protein>
<dbReference type="RefSeq" id="WP_027842638.1">
    <property type="nucleotide sequence ID" value="NZ_LMTZ01000012.1"/>
</dbReference>
<evidence type="ECO:0000313" key="14">
    <source>
        <dbReference type="Proteomes" id="UP000053372"/>
    </source>
</evidence>
<dbReference type="GO" id="GO:0006814">
    <property type="term" value="P:sodium ion transport"/>
    <property type="evidence" value="ECO:0007669"/>
    <property type="project" value="UniProtKB-KW"/>
</dbReference>
<gene>
    <name evidence="13" type="ORF">BC008_05400</name>
</gene>
<keyword evidence="6 11" id="KW-1133">Transmembrane helix</keyword>
<evidence type="ECO:0000256" key="2">
    <source>
        <dbReference type="ARBA" id="ARBA00005551"/>
    </source>
</evidence>
<dbReference type="EMBL" id="LMTZ01000012">
    <property type="protein sequence ID" value="KST69872.1"/>
    <property type="molecule type" value="Genomic_DNA"/>
</dbReference>
<feature type="transmembrane region" description="Helical" evidence="11">
    <location>
        <begin position="201"/>
        <end position="221"/>
    </location>
</feature>
<evidence type="ECO:0000256" key="9">
    <source>
        <dbReference type="ARBA" id="ARBA00023136"/>
    </source>
</evidence>
<feature type="transmembrane region" description="Helical" evidence="11">
    <location>
        <begin position="283"/>
        <end position="303"/>
    </location>
</feature>
<evidence type="ECO:0000256" key="11">
    <source>
        <dbReference type="SAM" id="Phobius"/>
    </source>
</evidence>
<keyword evidence="5 11" id="KW-0812">Transmembrane</keyword>
<feature type="transmembrane region" description="Helical" evidence="11">
    <location>
        <begin position="376"/>
        <end position="399"/>
    </location>
</feature>
<keyword evidence="4" id="KW-0050">Antiport</keyword>
<dbReference type="GO" id="GO:1902600">
    <property type="term" value="P:proton transmembrane transport"/>
    <property type="evidence" value="ECO:0007669"/>
    <property type="project" value="InterPro"/>
</dbReference>
<evidence type="ECO:0000256" key="7">
    <source>
        <dbReference type="ARBA" id="ARBA00023053"/>
    </source>
</evidence>
<dbReference type="AlphaFoldDB" id="A0A0V7ZZ84"/>
<dbReference type="GO" id="GO:0016020">
    <property type="term" value="C:membrane"/>
    <property type="evidence" value="ECO:0007669"/>
    <property type="project" value="UniProtKB-SubCell"/>
</dbReference>
<feature type="transmembrane region" description="Helical" evidence="11">
    <location>
        <begin position="64"/>
        <end position="82"/>
    </location>
</feature>
<keyword evidence="8" id="KW-0406">Ion transport</keyword>
<dbReference type="PANTHER" id="PTHR43562">
    <property type="entry name" value="NAPA-TYPE SODIUM/HYDROGEN ANTIPORTER"/>
    <property type="match status" value="1"/>
</dbReference>
<feature type="transmembrane region" description="Helical" evidence="11">
    <location>
        <begin position="32"/>
        <end position="49"/>
    </location>
</feature>
<feature type="transmembrane region" description="Helical" evidence="11">
    <location>
        <begin position="158"/>
        <end position="181"/>
    </location>
</feature>
<feature type="transmembrane region" description="Helical" evidence="11">
    <location>
        <begin position="125"/>
        <end position="146"/>
    </location>
</feature>
<evidence type="ECO:0000256" key="4">
    <source>
        <dbReference type="ARBA" id="ARBA00022449"/>
    </source>
</evidence>
<keyword evidence="9 11" id="KW-0472">Membrane</keyword>
<evidence type="ECO:0000256" key="6">
    <source>
        <dbReference type="ARBA" id="ARBA00022989"/>
    </source>
</evidence>
<sequence>MTESVPMLPLLVLLMGLAITIAIFAKALLGKIGIPALVAYLTVGFLLKLADTHWHLLSQEGEEIFEFLAEIGIISLLFRVGLESDLLELLSQLPKACSIFIGNVVFSGALGFITSYFLLHIPLTPSLFVAIALTATSVGVAVGVWNEENTVQSQNGKILLDVAELDDISSVVLMALLFAAASSIHNGHQISLIKLIAQTSGIFFVKAILFAAFCLFFSRYLEKKLTRLFNQIEKPPDPMLEIVGVSFIIAAIAELLGFSVAIGAFFAGLLFSRDAEAVKIDASFGALYELFTPFFFIGIGLKVDPSAFNTSLRLGCILLIAAILGKLIGAGIPAFFTTGFTGAVLIGTSMIPRAEICMIVMQRGLQLGDWAVPPNIFSAMVFVCAATSIITPVSLHFLFKRLPPVKEGSISYE</sequence>
<evidence type="ECO:0000259" key="12">
    <source>
        <dbReference type="Pfam" id="PF00999"/>
    </source>
</evidence>
<dbReference type="GO" id="GO:0015297">
    <property type="term" value="F:antiporter activity"/>
    <property type="evidence" value="ECO:0007669"/>
    <property type="project" value="UniProtKB-KW"/>
</dbReference>
<keyword evidence="10" id="KW-0739">Sodium transport</keyword>
<reference evidence="13 14" key="1">
    <citation type="journal article" date="2015" name="Genome Announc.">
        <title>Draft Genome of the Euendolithic (true boring) Cyanobacterium Mastigocoleus testarum strain BC008.</title>
        <authorList>
            <person name="Guida B.S."/>
            <person name="Garcia-Pichel F."/>
        </authorList>
    </citation>
    <scope>NUCLEOTIDE SEQUENCE [LARGE SCALE GENOMIC DNA]</scope>
    <source>
        <strain evidence="13 14">BC008</strain>
    </source>
</reference>
<feature type="transmembrane region" description="Helical" evidence="11">
    <location>
        <begin position="242"/>
        <end position="271"/>
    </location>
</feature>
<keyword evidence="14" id="KW-1185">Reference proteome</keyword>
<evidence type="ECO:0000256" key="10">
    <source>
        <dbReference type="ARBA" id="ARBA00023201"/>
    </source>
</evidence>
<evidence type="ECO:0000256" key="3">
    <source>
        <dbReference type="ARBA" id="ARBA00022448"/>
    </source>
</evidence>
<dbReference type="PANTHER" id="PTHR43562:SF3">
    <property type="entry name" value="SODIUM ION_PROTON EXCHANGER (EUROFUNG)"/>
    <property type="match status" value="1"/>
</dbReference>
<keyword evidence="7" id="KW-0915">Sodium</keyword>
<evidence type="ECO:0000313" key="13">
    <source>
        <dbReference type="EMBL" id="KST69872.1"/>
    </source>
</evidence>
<dbReference type="Proteomes" id="UP000053372">
    <property type="component" value="Unassembled WGS sequence"/>
</dbReference>
<dbReference type="Gene3D" id="1.20.1530.20">
    <property type="match status" value="1"/>
</dbReference>
<dbReference type="Pfam" id="PF00999">
    <property type="entry name" value="Na_H_Exchanger"/>
    <property type="match status" value="1"/>
</dbReference>
<comment type="subcellular location">
    <subcellularLocation>
        <location evidence="1">Membrane</location>
        <topology evidence="1">Multi-pass membrane protein</topology>
    </subcellularLocation>
</comment>
<comment type="caution">
    <text evidence="13">The sequence shown here is derived from an EMBL/GenBank/DDBJ whole genome shotgun (WGS) entry which is preliminary data.</text>
</comment>
<feature type="transmembrane region" description="Helical" evidence="11">
    <location>
        <begin position="315"/>
        <end position="336"/>
    </location>
</feature>
<evidence type="ECO:0000256" key="8">
    <source>
        <dbReference type="ARBA" id="ARBA00023065"/>
    </source>
</evidence>
<name>A0A0V7ZZ84_9CYAN</name>
<evidence type="ECO:0000256" key="1">
    <source>
        <dbReference type="ARBA" id="ARBA00004141"/>
    </source>
</evidence>
<feature type="transmembrane region" description="Helical" evidence="11">
    <location>
        <begin position="6"/>
        <end position="25"/>
    </location>
</feature>
<dbReference type="OrthoDB" id="9793589at2"/>
<dbReference type="InterPro" id="IPR038770">
    <property type="entry name" value="Na+/solute_symporter_sf"/>
</dbReference>
<dbReference type="InterPro" id="IPR006153">
    <property type="entry name" value="Cation/H_exchanger_TM"/>
</dbReference>
<keyword evidence="3" id="KW-0813">Transport</keyword>
<feature type="domain" description="Cation/H+ exchanger transmembrane" evidence="12">
    <location>
        <begin position="19"/>
        <end position="400"/>
    </location>
</feature>
<evidence type="ECO:0000256" key="5">
    <source>
        <dbReference type="ARBA" id="ARBA00022692"/>
    </source>
</evidence>
<feature type="transmembrane region" description="Helical" evidence="11">
    <location>
        <begin position="94"/>
        <end position="119"/>
    </location>
</feature>
<proteinExistence type="inferred from homology"/>
<comment type="similarity">
    <text evidence="2">Belongs to the monovalent cation:proton antiporter 2 (CPA2) transporter (TC 2.A.37) family.</text>
</comment>